<name>A0A3N0GQ69_9ACTN</name>
<dbReference type="InterPro" id="IPR013078">
    <property type="entry name" value="His_Pase_superF_clade-1"/>
</dbReference>
<dbReference type="GO" id="GO:0005737">
    <property type="term" value="C:cytoplasm"/>
    <property type="evidence" value="ECO:0007669"/>
    <property type="project" value="TreeGrafter"/>
</dbReference>
<keyword evidence="2" id="KW-1185">Reference proteome</keyword>
<dbReference type="InterPro" id="IPR029033">
    <property type="entry name" value="His_PPase_superfam"/>
</dbReference>
<dbReference type="InterPro" id="IPR022492">
    <property type="entry name" value="Phosphomutase_MSMEG4193_put"/>
</dbReference>
<evidence type="ECO:0000313" key="1">
    <source>
        <dbReference type="EMBL" id="RNM14308.1"/>
    </source>
</evidence>
<comment type="caution">
    <text evidence="1">The sequence shown here is derived from an EMBL/GenBank/DDBJ whole genome shotgun (WGS) entry which is preliminary data.</text>
</comment>
<dbReference type="EMBL" id="RJSF01000040">
    <property type="protein sequence ID" value="RNM14308.1"/>
    <property type="molecule type" value="Genomic_DNA"/>
</dbReference>
<dbReference type="GO" id="GO:0016791">
    <property type="term" value="F:phosphatase activity"/>
    <property type="evidence" value="ECO:0007669"/>
    <property type="project" value="TreeGrafter"/>
</dbReference>
<dbReference type="OrthoDB" id="4120859at2"/>
<sequence>MATVILARHGRTAANVQGVLAGRSAGVRLDDVGVRQAEDAARRLAGLPLAAGVTSPLERCKDTASILLRGSGVRARVERGLTECDYGDWTGRPMKELVKEDLWKVVQAHPAGVRFPGGEAMAEMSARAIRAVRAWDARVTEASGDDAVWLAVAHGDVIKSVLADALGVHLDAFQRIVVDPASLSVVRYTPHRSYVLAMNTTDGSLAHLARQQELPEEKLGGGAGPTVPSP</sequence>
<dbReference type="PANTHER" id="PTHR48100">
    <property type="entry name" value="BROAD-SPECIFICITY PHOSPHATASE YOR283W-RELATED"/>
    <property type="match status" value="1"/>
</dbReference>
<dbReference type="Pfam" id="PF00300">
    <property type="entry name" value="His_Phos_1"/>
    <property type="match status" value="1"/>
</dbReference>
<evidence type="ECO:0000313" key="2">
    <source>
        <dbReference type="Proteomes" id="UP000279994"/>
    </source>
</evidence>
<dbReference type="Proteomes" id="UP000279994">
    <property type="component" value="Unassembled WGS sequence"/>
</dbReference>
<dbReference type="InterPro" id="IPR050275">
    <property type="entry name" value="PGM_Phosphatase"/>
</dbReference>
<organism evidence="1 2">
    <name type="scientific">Nocardioides pocheonensis</name>
    <dbReference type="NCBI Taxonomy" id="661485"/>
    <lineage>
        <taxon>Bacteria</taxon>
        <taxon>Bacillati</taxon>
        <taxon>Actinomycetota</taxon>
        <taxon>Actinomycetes</taxon>
        <taxon>Propionibacteriales</taxon>
        <taxon>Nocardioidaceae</taxon>
        <taxon>Nocardioides</taxon>
    </lineage>
</organism>
<proteinExistence type="predicted"/>
<gene>
    <name evidence="1" type="ORF">EFL26_15455</name>
</gene>
<dbReference type="SUPFAM" id="SSF53254">
    <property type="entry name" value="Phosphoglycerate mutase-like"/>
    <property type="match status" value="1"/>
</dbReference>
<dbReference type="NCBIfam" id="TIGR03848">
    <property type="entry name" value="MSMEG_4193"/>
    <property type="match status" value="1"/>
</dbReference>
<dbReference type="CDD" id="cd07067">
    <property type="entry name" value="HP_PGM_like"/>
    <property type="match status" value="1"/>
</dbReference>
<dbReference type="AlphaFoldDB" id="A0A3N0GQ69"/>
<reference evidence="1 2" key="1">
    <citation type="submission" date="2018-11" db="EMBL/GenBank/DDBJ databases">
        <authorList>
            <person name="Li F."/>
        </authorList>
    </citation>
    <scope>NUCLEOTIDE SEQUENCE [LARGE SCALE GENOMIC DNA]</scope>
    <source>
        <strain evidence="1 2">Gsoil 818</strain>
    </source>
</reference>
<dbReference type="PANTHER" id="PTHR48100:SF2">
    <property type="entry name" value="CONSERVED PROTEIN"/>
    <property type="match status" value="1"/>
</dbReference>
<protein>
    <submittedName>
        <fullName evidence="1">MSMEG_4193 family putative phosphomutase</fullName>
    </submittedName>
</protein>
<dbReference type="RefSeq" id="WP_123223716.1">
    <property type="nucleotide sequence ID" value="NZ_RJSF01000040.1"/>
</dbReference>
<dbReference type="Gene3D" id="3.40.50.1240">
    <property type="entry name" value="Phosphoglycerate mutase-like"/>
    <property type="match status" value="1"/>
</dbReference>
<dbReference type="SMART" id="SM00855">
    <property type="entry name" value="PGAM"/>
    <property type="match status" value="1"/>
</dbReference>
<accession>A0A3N0GQ69</accession>